<keyword evidence="1" id="KW-0378">Hydrolase</keyword>
<keyword evidence="2" id="KW-1185">Reference proteome</keyword>
<dbReference type="SUPFAM" id="SSF51445">
    <property type="entry name" value="(Trans)glycosidases"/>
    <property type="match status" value="1"/>
</dbReference>
<proteinExistence type="predicted"/>
<accession>A0A6M8B0U5</accession>
<keyword evidence="1" id="KW-0326">Glycosidase</keyword>
<sequence>MTTTTLVHRPQSNDHAWWRGAQVYELNAPVIGQVDHDQAVSLLDHAKSLSCDGVLVRPSLFSLGDPGLEDLRRFSDAAHARGLRVITRLSGALGPVTGRHAHDDNPLTAGQEALGPGLIERAEEFIDAGVDGIDLGAILPPEASEETNLDLLSRTCAELLMLVSSSTPDGILGADVTAEYGDSLRHHLQKDWFHHLRNDRLFLTRWDADSITRHLTASLEEYERFGAPPAWRVMPPYRYRPELEPSDDRRWFVTDRATRLRRGTALQTLMLALPGAVYLRQGDEVGILDDDKDDSPLALVGEVNRLAAEQGDLLGSPVATVRHASRLRRDRQLPDAPMAFVSGMGWCPDDALAILVRDTLVLANTTSASISLPEHAEVLLASHELAHADGRLVVPPTTTVWCVADTVA</sequence>
<name>A0A6M8B0U5_9ACTO</name>
<evidence type="ECO:0000313" key="2">
    <source>
        <dbReference type="Proteomes" id="UP000504752"/>
    </source>
</evidence>
<gene>
    <name evidence="1" type="ORF">HPC72_05970</name>
</gene>
<dbReference type="RefSeq" id="WP_235905206.1">
    <property type="nucleotide sequence ID" value="NZ_CP053642.1"/>
</dbReference>
<reference evidence="1 2" key="1">
    <citation type="submission" date="2020-05" db="EMBL/GenBank/DDBJ databases">
        <title>Actinomyces sp. zg-325.</title>
        <authorList>
            <person name="Yang C."/>
        </authorList>
    </citation>
    <scope>NUCLEOTIDE SEQUENCE [LARGE SCALE GENOMIC DNA]</scope>
    <source>
        <strain evidence="2">zg-325</strain>
    </source>
</reference>
<dbReference type="Gene3D" id="3.20.20.80">
    <property type="entry name" value="Glycosidases"/>
    <property type="match status" value="1"/>
</dbReference>
<dbReference type="GO" id="GO:0016798">
    <property type="term" value="F:hydrolase activity, acting on glycosyl bonds"/>
    <property type="evidence" value="ECO:0007669"/>
    <property type="project" value="UniProtKB-KW"/>
</dbReference>
<dbReference type="Proteomes" id="UP000504752">
    <property type="component" value="Chromosome"/>
</dbReference>
<protein>
    <submittedName>
        <fullName evidence="1">Glycosidase</fullName>
    </submittedName>
</protein>
<dbReference type="KEGG" id="amam:HPC72_05970"/>
<dbReference type="InterPro" id="IPR017853">
    <property type="entry name" value="GH"/>
</dbReference>
<dbReference type="EMBL" id="CP053642">
    <property type="protein sequence ID" value="QKD79848.1"/>
    <property type="molecule type" value="Genomic_DNA"/>
</dbReference>
<dbReference type="AlphaFoldDB" id="A0A6M8B0U5"/>
<evidence type="ECO:0000313" key="1">
    <source>
        <dbReference type="EMBL" id="QKD79848.1"/>
    </source>
</evidence>
<organism evidence="1 2">
    <name type="scientific">Actinomyces marmotae</name>
    <dbReference type="NCBI Taxonomy" id="2737173"/>
    <lineage>
        <taxon>Bacteria</taxon>
        <taxon>Bacillati</taxon>
        <taxon>Actinomycetota</taxon>
        <taxon>Actinomycetes</taxon>
        <taxon>Actinomycetales</taxon>
        <taxon>Actinomycetaceae</taxon>
        <taxon>Actinomyces</taxon>
    </lineage>
</organism>